<keyword evidence="1" id="KW-0732">Signal</keyword>
<name>A0AAV2HD03_LYMST</name>
<comment type="caution">
    <text evidence="2">The sequence shown here is derived from an EMBL/GenBank/DDBJ whole genome shotgun (WGS) entry which is preliminary data.</text>
</comment>
<dbReference type="EMBL" id="CAXITT010000095">
    <property type="protein sequence ID" value="CAL1531682.1"/>
    <property type="molecule type" value="Genomic_DNA"/>
</dbReference>
<evidence type="ECO:0000313" key="2">
    <source>
        <dbReference type="EMBL" id="CAL1531682.1"/>
    </source>
</evidence>
<reference evidence="2 3" key="1">
    <citation type="submission" date="2024-04" db="EMBL/GenBank/DDBJ databases">
        <authorList>
            <consortium name="Genoscope - CEA"/>
            <person name="William W."/>
        </authorList>
    </citation>
    <scope>NUCLEOTIDE SEQUENCE [LARGE SCALE GENOMIC DNA]</scope>
</reference>
<evidence type="ECO:0000256" key="1">
    <source>
        <dbReference type="SAM" id="SignalP"/>
    </source>
</evidence>
<protein>
    <submittedName>
        <fullName evidence="2">Uncharacterized protein</fullName>
    </submittedName>
</protein>
<feature type="signal peptide" evidence="1">
    <location>
        <begin position="1"/>
        <end position="17"/>
    </location>
</feature>
<keyword evidence="3" id="KW-1185">Reference proteome</keyword>
<dbReference type="Proteomes" id="UP001497497">
    <property type="component" value="Unassembled WGS sequence"/>
</dbReference>
<sequence length="142" mass="15461">MVCRVLVVLLTIGLVHSQVAFDDPCTLTTYVSNFLDKDFVLNVTVPQDCSTGTVNWNYPRGSLLLKAIRPGSQEFTLCIEEGWGTSIGSIRDRSGGRDEPIDLPTAVKPACTTSVDSQTALLLHAPAAMLYVTIFNYNIHAT</sequence>
<proteinExistence type="predicted"/>
<accession>A0AAV2HD03</accession>
<evidence type="ECO:0000313" key="3">
    <source>
        <dbReference type="Proteomes" id="UP001497497"/>
    </source>
</evidence>
<organism evidence="2 3">
    <name type="scientific">Lymnaea stagnalis</name>
    <name type="common">Great pond snail</name>
    <name type="synonym">Helix stagnalis</name>
    <dbReference type="NCBI Taxonomy" id="6523"/>
    <lineage>
        <taxon>Eukaryota</taxon>
        <taxon>Metazoa</taxon>
        <taxon>Spiralia</taxon>
        <taxon>Lophotrochozoa</taxon>
        <taxon>Mollusca</taxon>
        <taxon>Gastropoda</taxon>
        <taxon>Heterobranchia</taxon>
        <taxon>Euthyneura</taxon>
        <taxon>Panpulmonata</taxon>
        <taxon>Hygrophila</taxon>
        <taxon>Lymnaeoidea</taxon>
        <taxon>Lymnaeidae</taxon>
        <taxon>Lymnaea</taxon>
    </lineage>
</organism>
<dbReference type="AlphaFoldDB" id="A0AAV2HD03"/>
<feature type="chain" id="PRO_5043943053" evidence="1">
    <location>
        <begin position="18"/>
        <end position="142"/>
    </location>
</feature>
<gene>
    <name evidence="2" type="ORF">GSLYS_00005777001</name>
</gene>